<dbReference type="GO" id="GO:0005874">
    <property type="term" value="C:microtubule"/>
    <property type="evidence" value="ECO:0007669"/>
    <property type="project" value="TreeGrafter"/>
</dbReference>
<dbReference type="EMBL" id="HBHP01001774">
    <property type="protein sequence ID" value="CAD9746140.1"/>
    <property type="molecule type" value="Transcribed_RNA"/>
</dbReference>
<evidence type="ECO:0000313" key="7">
    <source>
        <dbReference type="EMBL" id="CAD9746131.1"/>
    </source>
</evidence>
<dbReference type="SUPFAM" id="SSF52540">
    <property type="entry name" value="P-loop containing nucleoside triphosphate hydrolases"/>
    <property type="match status" value="1"/>
</dbReference>
<accession>A0A7S2TFI2</accession>
<evidence type="ECO:0000259" key="4">
    <source>
        <dbReference type="Pfam" id="PF01031"/>
    </source>
</evidence>
<feature type="region of interest" description="Disordered" evidence="1">
    <location>
        <begin position="756"/>
        <end position="792"/>
    </location>
</feature>
<protein>
    <submittedName>
        <fullName evidence="9">Uncharacterized protein</fullName>
    </submittedName>
</protein>
<evidence type="ECO:0000256" key="2">
    <source>
        <dbReference type="SAM" id="SignalP"/>
    </source>
</evidence>
<evidence type="ECO:0000313" key="9">
    <source>
        <dbReference type="EMBL" id="CAD9746135.1"/>
    </source>
</evidence>
<sequence>MQTSFFLLALCAFSVAAGGEPDVRGSREPFWLLAEAANTIGRLRELANSDNVNIDLPTIVACGVTSVGKTTFIQHLIPIPVGYSAAKTATRCPVLYELIKSNKSTTVQVGNHDCGSNALEASNRVMMHMNMLERRDEFSSQPLRVKIEGRDVSIATSIIDMPGLVTREEKIEQIDDINRLYINNPNNMLLVINEAQNAIDNMYSLHRVQELFEGDNDQLNQRMILVLSKTNKLTDEVEDEHGGRTIDEFNEHVEALNSLPFPAYFTSAKPLYNPEMLRGLTIAEAKRKQQKAEKDENNFFKRAFKEFPALSKHFKMRCGINSIAGNLMKKVFTRLQDHLPNTESTIYAEYESTLKELSQLKSMQFTTNSSRREYAIDYVTQFCENFLLAMESGAEAKSKKVLKRPGFTFAEEYDQFLKWHPRSKNMWTKQNGFLSPGALREQFVQRNHEWEHRIDMEIAGSDELSRLLQMFEAMVMLHRYKKVNHNNIAEFASALRSNTDNAREYTKATRDCATYRAREIFSEVRLNEWSRRKIQVGEFEHIMQKPMLEIFPRETEFHEENIEEFEDDESDEALERSVNRDMQLQDRRSGTTYRPDQLFEKSVSEGTHATTWLMHMVQTILLMLEGRAREQTLEDMPSAKLLPDLCRVVNDRFVLEIRKILGEATSSMNDFIFHVTSSIDSNYWARIQKIYAVMWPNSNARESKGGLQLKSIFEAVGRLLQALPAEPFKLLGIETLKENQADDNVLGMVLNDVKNSEETEEHAHERSGFQGRPNESKGALPLAHEMKGGNLP</sequence>
<feature type="chain" id="PRO_5036212021" evidence="2">
    <location>
        <begin position="19"/>
        <end position="792"/>
    </location>
</feature>
<evidence type="ECO:0000313" key="8">
    <source>
        <dbReference type="EMBL" id="CAD9746134.1"/>
    </source>
</evidence>
<gene>
    <name evidence="5" type="ORF">LSP00402_LOCUS1148</name>
    <name evidence="6" type="ORF">LSP00402_LOCUS1149</name>
    <name evidence="7" type="ORF">LSP00402_LOCUS1150</name>
    <name evidence="8" type="ORF">LSP00402_LOCUS1152</name>
    <name evidence="9" type="ORF">LSP00402_LOCUS1153</name>
    <name evidence="10" type="ORF">LSP00402_LOCUS1154</name>
    <name evidence="11" type="ORF">LSP00402_LOCUS1155</name>
    <name evidence="12" type="ORF">LSP00402_LOCUS1156</name>
</gene>
<evidence type="ECO:0000313" key="5">
    <source>
        <dbReference type="EMBL" id="CAD9746126.1"/>
    </source>
</evidence>
<name>A0A7S2TFI2_9EUKA</name>
<dbReference type="GO" id="GO:0008017">
    <property type="term" value="F:microtubule binding"/>
    <property type="evidence" value="ECO:0007669"/>
    <property type="project" value="TreeGrafter"/>
</dbReference>
<dbReference type="AlphaFoldDB" id="A0A7S2TFI2"/>
<dbReference type="EMBL" id="HBHP01001769">
    <property type="protein sequence ID" value="CAD9746131.1"/>
    <property type="molecule type" value="Transcribed_RNA"/>
</dbReference>
<dbReference type="PANTHER" id="PTHR11566">
    <property type="entry name" value="DYNAMIN"/>
    <property type="match status" value="1"/>
</dbReference>
<feature type="domain" description="Dynamin N-terminal" evidence="3">
    <location>
        <begin position="59"/>
        <end position="229"/>
    </location>
</feature>
<evidence type="ECO:0000256" key="1">
    <source>
        <dbReference type="SAM" id="MobiDB-lite"/>
    </source>
</evidence>
<proteinExistence type="predicted"/>
<dbReference type="Pfam" id="PF00350">
    <property type="entry name" value="Dynamin_N"/>
    <property type="match status" value="1"/>
</dbReference>
<evidence type="ECO:0000313" key="10">
    <source>
        <dbReference type="EMBL" id="CAD9746137.1"/>
    </source>
</evidence>
<organism evidence="9">
    <name type="scientific">Lotharella oceanica</name>
    <dbReference type="NCBI Taxonomy" id="641309"/>
    <lineage>
        <taxon>Eukaryota</taxon>
        <taxon>Sar</taxon>
        <taxon>Rhizaria</taxon>
        <taxon>Cercozoa</taxon>
        <taxon>Chlorarachniophyceae</taxon>
        <taxon>Lotharella</taxon>
    </lineage>
</organism>
<dbReference type="GO" id="GO:0005737">
    <property type="term" value="C:cytoplasm"/>
    <property type="evidence" value="ECO:0007669"/>
    <property type="project" value="TreeGrafter"/>
</dbReference>
<dbReference type="InterPro" id="IPR027417">
    <property type="entry name" value="P-loop_NTPase"/>
</dbReference>
<dbReference type="Pfam" id="PF01031">
    <property type="entry name" value="Dynamin_M"/>
    <property type="match status" value="1"/>
</dbReference>
<dbReference type="EMBL" id="HBHP01001767">
    <property type="protein sequence ID" value="CAD9746126.1"/>
    <property type="molecule type" value="Transcribed_RNA"/>
</dbReference>
<feature type="domain" description="Dynamin stalk" evidence="4">
    <location>
        <begin position="286"/>
        <end position="398"/>
    </location>
</feature>
<dbReference type="GO" id="GO:0016020">
    <property type="term" value="C:membrane"/>
    <property type="evidence" value="ECO:0007669"/>
    <property type="project" value="TreeGrafter"/>
</dbReference>
<dbReference type="EMBL" id="HBHP01001773">
    <property type="protein sequence ID" value="CAD9746137.1"/>
    <property type="molecule type" value="Transcribed_RNA"/>
</dbReference>
<dbReference type="Gene3D" id="3.40.50.300">
    <property type="entry name" value="P-loop containing nucleotide triphosphate hydrolases"/>
    <property type="match status" value="1"/>
</dbReference>
<dbReference type="InterPro" id="IPR022812">
    <property type="entry name" value="Dynamin"/>
</dbReference>
<evidence type="ECO:0000313" key="12">
    <source>
        <dbReference type="EMBL" id="CAD9746142.1"/>
    </source>
</evidence>
<dbReference type="EMBL" id="HBHP01001771">
    <property type="protein sequence ID" value="CAD9746134.1"/>
    <property type="molecule type" value="Transcribed_RNA"/>
</dbReference>
<feature type="signal peptide" evidence="2">
    <location>
        <begin position="1"/>
        <end position="18"/>
    </location>
</feature>
<dbReference type="EMBL" id="HBHP01001775">
    <property type="protein sequence ID" value="CAD9746142.1"/>
    <property type="molecule type" value="Transcribed_RNA"/>
</dbReference>
<keyword evidence="2" id="KW-0732">Signal</keyword>
<dbReference type="InterPro" id="IPR000375">
    <property type="entry name" value="Dynamin_stalk"/>
</dbReference>
<dbReference type="EMBL" id="HBHP01001772">
    <property type="protein sequence ID" value="CAD9746135.1"/>
    <property type="molecule type" value="Transcribed_RNA"/>
</dbReference>
<dbReference type="GO" id="GO:0003924">
    <property type="term" value="F:GTPase activity"/>
    <property type="evidence" value="ECO:0007669"/>
    <property type="project" value="TreeGrafter"/>
</dbReference>
<evidence type="ECO:0000259" key="3">
    <source>
        <dbReference type="Pfam" id="PF00350"/>
    </source>
</evidence>
<reference evidence="9" key="1">
    <citation type="submission" date="2021-01" db="EMBL/GenBank/DDBJ databases">
        <authorList>
            <person name="Corre E."/>
            <person name="Pelletier E."/>
            <person name="Niang G."/>
            <person name="Scheremetjew M."/>
            <person name="Finn R."/>
            <person name="Kale V."/>
            <person name="Holt S."/>
            <person name="Cochrane G."/>
            <person name="Meng A."/>
            <person name="Brown T."/>
            <person name="Cohen L."/>
        </authorList>
    </citation>
    <scope>NUCLEOTIDE SEQUENCE</scope>
    <source>
        <strain evidence="9">CCMP622</strain>
    </source>
</reference>
<feature type="compositionally biased region" description="Basic and acidic residues" evidence="1">
    <location>
        <begin position="756"/>
        <end position="767"/>
    </location>
</feature>
<dbReference type="InterPro" id="IPR045063">
    <property type="entry name" value="Dynamin_N"/>
</dbReference>
<dbReference type="EMBL" id="HBHP01001768">
    <property type="protein sequence ID" value="CAD9746129.1"/>
    <property type="molecule type" value="Transcribed_RNA"/>
</dbReference>
<evidence type="ECO:0000313" key="6">
    <source>
        <dbReference type="EMBL" id="CAD9746129.1"/>
    </source>
</evidence>
<evidence type="ECO:0000313" key="11">
    <source>
        <dbReference type="EMBL" id="CAD9746140.1"/>
    </source>
</evidence>